<name>A0A0D3KXL4_EMIH1</name>
<organism evidence="3 4">
    <name type="scientific">Emiliania huxleyi (strain CCMP1516)</name>
    <dbReference type="NCBI Taxonomy" id="280463"/>
    <lineage>
        <taxon>Eukaryota</taxon>
        <taxon>Haptista</taxon>
        <taxon>Haptophyta</taxon>
        <taxon>Prymnesiophyceae</taxon>
        <taxon>Isochrysidales</taxon>
        <taxon>Noelaerhabdaceae</taxon>
        <taxon>Emiliania</taxon>
    </lineage>
</organism>
<dbReference type="KEGG" id="ehx:EMIHUDRAFT_439604"/>
<dbReference type="Proteomes" id="UP000013827">
    <property type="component" value="Unassembled WGS sequence"/>
</dbReference>
<accession>A0A0D3KXL4</accession>
<keyword evidence="2" id="KW-0472">Membrane</keyword>
<evidence type="ECO:0000313" key="4">
    <source>
        <dbReference type="Proteomes" id="UP000013827"/>
    </source>
</evidence>
<evidence type="ECO:0008006" key="5">
    <source>
        <dbReference type="Google" id="ProtNLM"/>
    </source>
</evidence>
<dbReference type="RefSeq" id="XP_005792928.1">
    <property type="nucleotide sequence ID" value="XM_005792871.1"/>
</dbReference>
<protein>
    <recommendedName>
        <fullName evidence="5">Transmembrane protein</fullName>
    </recommendedName>
</protein>
<proteinExistence type="predicted"/>
<dbReference type="EnsemblProtists" id="EOD40499">
    <property type="protein sequence ID" value="EOD40499"/>
    <property type="gene ID" value="EMIHUDRAFT_439604"/>
</dbReference>
<evidence type="ECO:0000256" key="2">
    <source>
        <dbReference type="SAM" id="Phobius"/>
    </source>
</evidence>
<dbReference type="AlphaFoldDB" id="A0A0D3KXL4"/>
<sequence length="353" mass="36583">MQLAHVGLRRSLHGDETFDIRQLNKTSLLASLRAVQLSNAADDVAAHECPECAEGLAADAEDYLADASELVLGSAPSQQEVLLKLNVAGWPITPEDVAAIVPAFAGPLNVSPLLVSAEVVHASESSPSPPTQQERASAREGEAVPPVLILEVVAAAGFLVVVGVIALLFCRRRAGEEGAAKEAAEEGGPAAFDWAGRPLKPASKKAARSSLISKPSRIAVRATIDPSVAAANRNPKALDRARMSRKSSLPVIIDHPVTELSTVSAGAEPSGGASSSSVPANPFLQPAEPPAPPPPVVREMTPAPASRGLAAADGEVEVSNRNEMYDALDIPPVLSPSDRVSPDDDIQVAVVQV</sequence>
<dbReference type="HOGENOM" id="CLU_786256_0_0_1"/>
<feature type="compositionally biased region" description="Low complexity" evidence="1">
    <location>
        <begin position="263"/>
        <end position="280"/>
    </location>
</feature>
<evidence type="ECO:0000313" key="3">
    <source>
        <dbReference type="EnsemblProtists" id="EOD40499"/>
    </source>
</evidence>
<keyword evidence="2" id="KW-0812">Transmembrane</keyword>
<keyword evidence="4" id="KW-1185">Reference proteome</keyword>
<keyword evidence="2" id="KW-1133">Transmembrane helix</keyword>
<reference evidence="4" key="1">
    <citation type="journal article" date="2013" name="Nature">
        <title>Pan genome of the phytoplankton Emiliania underpins its global distribution.</title>
        <authorList>
            <person name="Read B.A."/>
            <person name="Kegel J."/>
            <person name="Klute M.J."/>
            <person name="Kuo A."/>
            <person name="Lefebvre S.C."/>
            <person name="Maumus F."/>
            <person name="Mayer C."/>
            <person name="Miller J."/>
            <person name="Monier A."/>
            <person name="Salamov A."/>
            <person name="Young J."/>
            <person name="Aguilar M."/>
            <person name="Claverie J.M."/>
            <person name="Frickenhaus S."/>
            <person name="Gonzalez K."/>
            <person name="Herman E.K."/>
            <person name="Lin Y.C."/>
            <person name="Napier J."/>
            <person name="Ogata H."/>
            <person name="Sarno A.F."/>
            <person name="Shmutz J."/>
            <person name="Schroeder D."/>
            <person name="de Vargas C."/>
            <person name="Verret F."/>
            <person name="von Dassow P."/>
            <person name="Valentin K."/>
            <person name="Van de Peer Y."/>
            <person name="Wheeler G."/>
            <person name="Dacks J.B."/>
            <person name="Delwiche C.F."/>
            <person name="Dyhrman S.T."/>
            <person name="Glockner G."/>
            <person name="John U."/>
            <person name="Richards T."/>
            <person name="Worden A.Z."/>
            <person name="Zhang X."/>
            <person name="Grigoriev I.V."/>
            <person name="Allen A.E."/>
            <person name="Bidle K."/>
            <person name="Borodovsky M."/>
            <person name="Bowler C."/>
            <person name="Brownlee C."/>
            <person name="Cock J.M."/>
            <person name="Elias M."/>
            <person name="Gladyshev V.N."/>
            <person name="Groth M."/>
            <person name="Guda C."/>
            <person name="Hadaegh A."/>
            <person name="Iglesias-Rodriguez M.D."/>
            <person name="Jenkins J."/>
            <person name="Jones B.M."/>
            <person name="Lawson T."/>
            <person name="Leese F."/>
            <person name="Lindquist E."/>
            <person name="Lobanov A."/>
            <person name="Lomsadze A."/>
            <person name="Malik S.B."/>
            <person name="Marsh M.E."/>
            <person name="Mackinder L."/>
            <person name="Mock T."/>
            <person name="Mueller-Roeber B."/>
            <person name="Pagarete A."/>
            <person name="Parker M."/>
            <person name="Probert I."/>
            <person name="Quesneville H."/>
            <person name="Raines C."/>
            <person name="Rensing S.A."/>
            <person name="Riano-Pachon D.M."/>
            <person name="Richier S."/>
            <person name="Rokitta S."/>
            <person name="Shiraiwa Y."/>
            <person name="Soanes D.M."/>
            <person name="van der Giezen M."/>
            <person name="Wahlund T.M."/>
            <person name="Williams B."/>
            <person name="Wilson W."/>
            <person name="Wolfe G."/>
            <person name="Wurch L.L."/>
        </authorList>
    </citation>
    <scope>NUCLEOTIDE SEQUENCE</scope>
</reference>
<feature type="transmembrane region" description="Helical" evidence="2">
    <location>
        <begin position="147"/>
        <end position="169"/>
    </location>
</feature>
<evidence type="ECO:0000256" key="1">
    <source>
        <dbReference type="SAM" id="MobiDB-lite"/>
    </source>
</evidence>
<feature type="compositionally biased region" description="Pro residues" evidence="1">
    <location>
        <begin position="287"/>
        <end position="296"/>
    </location>
</feature>
<reference evidence="3" key="2">
    <citation type="submission" date="2024-10" db="UniProtKB">
        <authorList>
            <consortium name="EnsemblProtists"/>
        </authorList>
    </citation>
    <scope>IDENTIFICATION</scope>
</reference>
<dbReference type="PaxDb" id="2903-EOD40499"/>
<dbReference type="GeneID" id="17285769"/>
<feature type="region of interest" description="Disordered" evidence="1">
    <location>
        <begin position="263"/>
        <end position="315"/>
    </location>
</feature>